<accession>A0AA88AR25</accession>
<gene>
    <name evidence="1" type="ORF">TIFTF001_017651</name>
</gene>
<keyword evidence="2" id="KW-1185">Reference proteome</keyword>
<evidence type="ECO:0000313" key="2">
    <source>
        <dbReference type="Proteomes" id="UP001187192"/>
    </source>
</evidence>
<reference evidence="1" key="1">
    <citation type="submission" date="2023-07" db="EMBL/GenBank/DDBJ databases">
        <title>draft genome sequence of fig (Ficus carica).</title>
        <authorList>
            <person name="Takahashi T."/>
            <person name="Nishimura K."/>
        </authorList>
    </citation>
    <scope>NUCLEOTIDE SEQUENCE</scope>
</reference>
<sequence>MFYLGQQALFSGKFNPGHGEVLLGSTSIVPGEVQPGSRSMVPGEVLPGSSMSSDAEVVGCSVIRLELGFRGPGYPGCFARPWLEGYRPNELVPCVSDPVEGTTGWPSPAPAGAAPVRVVGGVECGPGGLLLVLGTFPEIGRSEHNLVRVLGVALVRWSLASNPDGVECGPGGFLLVLGTFPEIGCSEHNLVRVLRCPCSPRTAACRSYSGHRHSIRVVGHLLSSYRGSRKWYFVVGVDHGINSDYFLK</sequence>
<name>A0AA88AR25_FICCA</name>
<dbReference type="EMBL" id="BTGU01000028">
    <property type="protein sequence ID" value="GMN48481.1"/>
    <property type="molecule type" value="Genomic_DNA"/>
</dbReference>
<dbReference type="AlphaFoldDB" id="A0AA88AR25"/>
<comment type="caution">
    <text evidence="1">The sequence shown here is derived from an EMBL/GenBank/DDBJ whole genome shotgun (WGS) entry which is preliminary data.</text>
</comment>
<dbReference type="Proteomes" id="UP001187192">
    <property type="component" value="Unassembled WGS sequence"/>
</dbReference>
<protein>
    <submittedName>
        <fullName evidence="1">Uncharacterized protein</fullName>
    </submittedName>
</protein>
<proteinExistence type="predicted"/>
<evidence type="ECO:0000313" key="1">
    <source>
        <dbReference type="EMBL" id="GMN48481.1"/>
    </source>
</evidence>
<organism evidence="1 2">
    <name type="scientific">Ficus carica</name>
    <name type="common">Common fig</name>
    <dbReference type="NCBI Taxonomy" id="3494"/>
    <lineage>
        <taxon>Eukaryota</taxon>
        <taxon>Viridiplantae</taxon>
        <taxon>Streptophyta</taxon>
        <taxon>Embryophyta</taxon>
        <taxon>Tracheophyta</taxon>
        <taxon>Spermatophyta</taxon>
        <taxon>Magnoliopsida</taxon>
        <taxon>eudicotyledons</taxon>
        <taxon>Gunneridae</taxon>
        <taxon>Pentapetalae</taxon>
        <taxon>rosids</taxon>
        <taxon>fabids</taxon>
        <taxon>Rosales</taxon>
        <taxon>Moraceae</taxon>
        <taxon>Ficeae</taxon>
        <taxon>Ficus</taxon>
    </lineage>
</organism>